<protein>
    <submittedName>
        <fullName evidence="3">Uncharacterized protein</fullName>
    </submittedName>
</protein>
<feature type="chain" id="PRO_5016896660" evidence="2">
    <location>
        <begin position="24"/>
        <end position="129"/>
    </location>
</feature>
<gene>
    <name evidence="3" type="ORF">BQ4739_LOCUS19773</name>
</gene>
<organism evidence="3 4">
    <name type="scientific">Tetradesmus obliquus</name>
    <name type="common">Green alga</name>
    <name type="synonym">Acutodesmus obliquus</name>
    <dbReference type="NCBI Taxonomy" id="3088"/>
    <lineage>
        <taxon>Eukaryota</taxon>
        <taxon>Viridiplantae</taxon>
        <taxon>Chlorophyta</taxon>
        <taxon>core chlorophytes</taxon>
        <taxon>Chlorophyceae</taxon>
        <taxon>CS clade</taxon>
        <taxon>Sphaeropleales</taxon>
        <taxon>Scenedesmaceae</taxon>
        <taxon>Tetradesmus</taxon>
    </lineage>
</organism>
<name>A0A383WQA9_TETOB</name>
<dbReference type="Proteomes" id="UP000256970">
    <property type="component" value="Unassembled WGS sequence"/>
</dbReference>
<keyword evidence="4" id="KW-1185">Reference proteome</keyword>
<proteinExistence type="predicted"/>
<feature type="signal peptide" evidence="2">
    <location>
        <begin position="1"/>
        <end position="23"/>
    </location>
</feature>
<dbReference type="EMBL" id="FNXT01001368">
    <property type="protein sequence ID" value="SZX79502.1"/>
    <property type="molecule type" value="Genomic_DNA"/>
</dbReference>
<evidence type="ECO:0000313" key="4">
    <source>
        <dbReference type="Proteomes" id="UP000256970"/>
    </source>
</evidence>
<dbReference type="AlphaFoldDB" id="A0A383WQA9"/>
<feature type="region of interest" description="Disordered" evidence="1">
    <location>
        <begin position="36"/>
        <end position="64"/>
    </location>
</feature>
<reference evidence="3 4" key="1">
    <citation type="submission" date="2016-10" db="EMBL/GenBank/DDBJ databases">
        <authorList>
            <person name="Cai Z."/>
        </authorList>
    </citation>
    <scope>NUCLEOTIDE SEQUENCE [LARGE SCALE GENOMIC DNA]</scope>
</reference>
<sequence length="129" mass="13387">MARKYLMLLAVVALLATSAVVRCQDDEEPTVMHFSSEAAAEAAEAAAEPIPAATPTPAAATPTPAAAAGSMDAYKELATEYLNKATETATVYVAQAQEMATEYLGQAQELLASTLDKLGVKKPAGKTEL</sequence>
<accession>A0A383WQA9</accession>
<feature type="compositionally biased region" description="Low complexity" evidence="1">
    <location>
        <begin position="37"/>
        <end position="64"/>
    </location>
</feature>
<evidence type="ECO:0000256" key="1">
    <source>
        <dbReference type="SAM" id="MobiDB-lite"/>
    </source>
</evidence>
<evidence type="ECO:0000256" key="2">
    <source>
        <dbReference type="SAM" id="SignalP"/>
    </source>
</evidence>
<keyword evidence="2" id="KW-0732">Signal</keyword>
<evidence type="ECO:0000313" key="3">
    <source>
        <dbReference type="EMBL" id="SZX79502.1"/>
    </source>
</evidence>